<dbReference type="InterPro" id="IPR003439">
    <property type="entry name" value="ABC_transporter-like_ATP-bd"/>
</dbReference>
<dbReference type="PANTHER" id="PTHR42798">
    <property type="entry name" value="LIPOPROTEIN-RELEASING SYSTEM ATP-BINDING PROTEIN LOLD"/>
    <property type="match status" value="1"/>
</dbReference>
<dbReference type="EMBL" id="JAJODE010000002">
    <property type="protein sequence ID" value="MCD4837583.1"/>
    <property type="molecule type" value="Genomic_DNA"/>
</dbReference>
<evidence type="ECO:0000259" key="5">
    <source>
        <dbReference type="PROSITE" id="PS50893"/>
    </source>
</evidence>
<evidence type="ECO:0000256" key="1">
    <source>
        <dbReference type="ARBA" id="ARBA00005417"/>
    </source>
</evidence>
<proteinExistence type="inferred from homology"/>
<reference evidence="6 7" key="1">
    <citation type="journal article" date="2023" name="Antonie Van Leeuwenhoek">
        <title>Unveiling the genomic potential of a novel thermostable glycoside hydrolases producing Neobacillus sedimentimangrovi UE25.</title>
        <authorList>
            <person name="Ejaz U."/>
            <person name="Saleem F."/>
            <person name="Rashid R."/>
            <person name="Hasan K.A."/>
            <person name="Syed M.N."/>
            <person name="Sohail M."/>
        </authorList>
    </citation>
    <scope>NUCLEOTIDE SEQUENCE [LARGE SCALE GENOMIC DNA]</scope>
    <source>
        <strain evidence="6 7">UE25</strain>
    </source>
</reference>
<comment type="caution">
    <text evidence="6">The sequence shown here is derived from an EMBL/GenBank/DDBJ whole genome shotgun (WGS) entry which is preliminary data.</text>
</comment>
<keyword evidence="3" id="KW-0547">Nucleotide-binding</keyword>
<evidence type="ECO:0000313" key="6">
    <source>
        <dbReference type="EMBL" id="MCD4837583.1"/>
    </source>
</evidence>
<sequence>MSYIIRATDISKKYNSNYHQTVLKPTQFTIKKGAIYVIEGKSGSGKSTFLSILGGMEKPTQGKVFYKNYSLYDLDDKEQAKIRGEKFGFVFQSFQLIPELTVKENIKLPLQFIDPPKNKKSVKELAEELGIISHLNKKPTFLSGGEQQRVAIARALITSPEVIFADEPTGNLDQFTSKIIVDVLTKLCTEQQVSLVVVTHEKNLFHHPHNLYTMQDGKLKVEFENV</sequence>
<dbReference type="SMART" id="SM00382">
    <property type="entry name" value="AAA"/>
    <property type="match status" value="1"/>
</dbReference>
<evidence type="ECO:0000256" key="2">
    <source>
        <dbReference type="ARBA" id="ARBA00022448"/>
    </source>
</evidence>
<evidence type="ECO:0000256" key="3">
    <source>
        <dbReference type="ARBA" id="ARBA00022741"/>
    </source>
</evidence>
<dbReference type="Proteomes" id="UP001162836">
    <property type="component" value="Unassembled WGS sequence"/>
</dbReference>
<keyword evidence="2" id="KW-0813">Transport</keyword>
<feature type="domain" description="ABC transporter" evidence="5">
    <location>
        <begin position="5"/>
        <end position="226"/>
    </location>
</feature>
<dbReference type="CDD" id="cd03255">
    <property type="entry name" value="ABC_MJ0796_LolCDE_FtsE"/>
    <property type="match status" value="1"/>
</dbReference>
<dbReference type="InterPro" id="IPR027417">
    <property type="entry name" value="P-loop_NTPase"/>
</dbReference>
<dbReference type="SUPFAM" id="SSF52540">
    <property type="entry name" value="P-loop containing nucleoside triphosphate hydrolases"/>
    <property type="match status" value="1"/>
</dbReference>
<dbReference type="InterPro" id="IPR017871">
    <property type="entry name" value="ABC_transporter-like_CS"/>
</dbReference>
<keyword evidence="7" id="KW-1185">Reference proteome</keyword>
<name>A0ABS8QEA0_9BACI</name>
<dbReference type="RefSeq" id="WP_231314060.1">
    <property type="nucleotide sequence ID" value="NZ_JAJODE010000002.1"/>
</dbReference>
<keyword evidence="4 6" id="KW-0067">ATP-binding</keyword>
<dbReference type="InterPro" id="IPR017911">
    <property type="entry name" value="MacB-like_ATP-bd"/>
</dbReference>
<dbReference type="Gene3D" id="3.40.50.300">
    <property type="entry name" value="P-loop containing nucleotide triphosphate hydrolases"/>
    <property type="match status" value="1"/>
</dbReference>
<dbReference type="PROSITE" id="PS00211">
    <property type="entry name" value="ABC_TRANSPORTER_1"/>
    <property type="match status" value="1"/>
</dbReference>
<evidence type="ECO:0000313" key="7">
    <source>
        <dbReference type="Proteomes" id="UP001162836"/>
    </source>
</evidence>
<dbReference type="InterPro" id="IPR003593">
    <property type="entry name" value="AAA+_ATPase"/>
</dbReference>
<dbReference type="GO" id="GO:0005524">
    <property type="term" value="F:ATP binding"/>
    <property type="evidence" value="ECO:0007669"/>
    <property type="project" value="UniProtKB-KW"/>
</dbReference>
<protein>
    <submittedName>
        <fullName evidence="6">ABC transporter ATP-binding protein</fullName>
    </submittedName>
</protein>
<dbReference type="Pfam" id="PF00005">
    <property type="entry name" value="ABC_tran"/>
    <property type="match status" value="1"/>
</dbReference>
<organism evidence="6 7">
    <name type="scientific">Neobacillus sedimentimangrovi</name>
    <dbReference type="NCBI Taxonomy" id="2699460"/>
    <lineage>
        <taxon>Bacteria</taxon>
        <taxon>Bacillati</taxon>
        <taxon>Bacillota</taxon>
        <taxon>Bacilli</taxon>
        <taxon>Bacillales</taxon>
        <taxon>Bacillaceae</taxon>
        <taxon>Neobacillus</taxon>
    </lineage>
</organism>
<dbReference type="PANTHER" id="PTHR42798:SF7">
    <property type="entry name" value="ALPHA-D-RIBOSE 1-METHYLPHOSPHONATE 5-TRIPHOSPHATE SYNTHASE SUBUNIT PHNL"/>
    <property type="match status" value="1"/>
</dbReference>
<dbReference type="PROSITE" id="PS50893">
    <property type="entry name" value="ABC_TRANSPORTER_2"/>
    <property type="match status" value="1"/>
</dbReference>
<gene>
    <name evidence="6" type="ORF">LRS37_01570</name>
</gene>
<comment type="similarity">
    <text evidence="1">Belongs to the ABC transporter superfamily.</text>
</comment>
<evidence type="ECO:0000256" key="4">
    <source>
        <dbReference type="ARBA" id="ARBA00022840"/>
    </source>
</evidence>
<accession>A0ABS8QEA0</accession>